<reference evidence="2" key="3">
    <citation type="submission" date="2018-07" db="EMBL/GenBank/DDBJ databases">
        <title>WGS assembly of Glycine max.</title>
        <authorList>
            <person name="Schmutz J."/>
            <person name="Cannon S."/>
            <person name="Schlueter J."/>
            <person name="Ma J."/>
            <person name="Mitros T."/>
            <person name="Nelson W."/>
            <person name="Hyten D."/>
            <person name="Song Q."/>
            <person name="Thelen J."/>
            <person name="Cheng J."/>
            <person name="Xu D."/>
            <person name="Hellsten U."/>
            <person name="May G."/>
            <person name="Yu Y."/>
            <person name="Sakurai T."/>
            <person name="Umezawa T."/>
            <person name="Bhattacharyya M."/>
            <person name="Sandhu D."/>
            <person name="Valliyodan B."/>
            <person name="Lindquist E."/>
            <person name="Peto M."/>
            <person name="Grant D."/>
            <person name="Shu S."/>
            <person name="Goodstein D."/>
            <person name="Barry K."/>
            <person name="Futrell-Griggs M."/>
            <person name="Abernathy B."/>
            <person name="Du J."/>
            <person name="Tian Z."/>
            <person name="Zhu L."/>
            <person name="Gill N."/>
            <person name="Joshi T."/>
            <person name="Libault M."/>
            <person name="Sethuraman A."/>
            <person name="Zhang X."/>
            <person name="Shinozaki K."/>
            <person name="Nguyen H."/>
            <person name="Wing R."/>
            <person name="Cregan P."/>
            <person name="Specht J."/>
            <person name="Grimwood J."/>
            <person name="Rokhsar D."/>
            <person name="Stacey G."/>
            <person name="Shoemaker R."/>
            <person name="Jackson S."/>
        </authorList>
    </citation>
    <scope>NUCLEOTIDE SEQUENCE</scope>
    <source>
        <tissue evidence="2">Callus</tissue>
    </source>
</reference>
<dbReference type="OMA" id="ANANMIE"/>
<evidence type="ECO:0000313" key="3">
    <source>
        <dbReference type="EnsemblPlants" id="KRH26028"/>
    </source>
</evidence>
<dbReference type="InParanoid" id="A0A0R0H580"/>
<dbReference type="InterPro" id="IPR006566">
    <property type="entry name" value="FBD"/>
</dbReference>
<evidence type="ECO:0000259" key="1">
    <source>
        <dbReference type="Pfam" id="PF08387"/>
    </source>
</evidence>
<reference evidence="2 3" key="1">
    <citation type="journal article" date="2010" name="Nature">
        <title>Genome sequence of the palaeopolyploid soybean.</title>
        <authorList>
            <person name="Schmutz J."/>
            <person name="Cannon S.B."/>
            <person name="Schlueter J."/>
            <person name="Ma J."/>
            <person name="Mitros T."/>
            <person name="Nelson W."/>
            <person name="Hyten D.L."/>
            <person name="Song Q."/>
            <person name="Thelen J.J."/>
            <person name="Cheng J."/>
            <person name="Xu D."/>
            <person name="Hellsten U."/>
            <person name="May G.D."/>
            <person name="Yu Y."/>
            <person name="Sakurai T."/>
            <person name="Umezawa T."/>
            <person name="Bhattacharyya M.K."/>
            <person name="Sandhu D."/>
            <person name="Valliyodan B."/>
            <person name="Lindquist E."/>
            <person name="Peto M."/>
            <person name="Grant D."/>
            <person name="Shu S."/>
            <person name="Goodstein D."/>
            <person name="Barry K."/>
            <person name="Futrell-Griggs M."/>
            <person name="Abernathy B."/>
            <person name="Du J."/>
            <person name="Tian Z."/>
            <person name="Zhu L."/>
            <person name="Gill N."/>
            <person name="Joshi T."/>
            <person name="Libault M."/>
            <person name="Sethuraman A."/>
            <person name="Zhang X.-C."/>
            <person name="Shinozaki K."/>
            <person name="Nguyen H.T."/>
            <person name="Wing R.A."/>
            <person name="Cregan P."/>
            <person name="Specht J."/>
            <person name="Grimwood J."/>
            <person name="Rokhsar D."/>
            <person name="Stacey G."/>
            <person name="Shoemaker R.C."/>
            <person name="Jackson S.A."/>
        </authorList>
    </citation>
    <scope>NUCLEOTIDE SEQUENCE</scope>
    <source>
        <strain evidence="3">cv. Williams 82</strain>
        <tissue evidence="2">Callus</tissue>
    </source>
</reference>
<organism evidence="2">
    <name type="scientific">Glycine max</name>
    <name type="common">Soybean</name>
    <name type="synonym">Glycine hispida</name>
    <dbReference type="NCBI Taxonomy" id="3847"/>
    <lineage>
        <taxon>Eukaryota</taxon>
        <taxon>Viridiplantae</taxon>
        <taxon>Streptophyta</taxon>
        <taxon>Embryophyta</taxon>
        <taxon>Tracheophyta</taxon>
        <taxon>Spermatophyta</taxon>
        <taxon>Magnoliopsida</taxon>
        <taxon>eudicotyledons</taxon>
        <taxon>Gunneridae</taxon>
        <taxon>Pentapetalae</taxon>
        <taxon>rosids</taxon>
        <taxon>fabids</taxon>
        <taxon>Fabales</taxon>
        <taxon>Fabaceae</taxon>
        <taxon>Papilionoideae</taxon>
        <taxon>50 kb inversion clade</taxon>
        <taxon>NPAAA clade</taxon>
        <taxon>indigoferoid/millettioid clade</taxon>
        <taxon>Phaseoleae</taxon>
        <taxon>Glycine</taxon>
        <taxon>Glycine subgen. Soja</taxon>
    </lineage>
</organism>
<accession>A0A0R0H580</accession>
<dbReference type="EnsemblPlants" id="KRH26028">
    <property type="protein sequence ID" value="KRH26028"/>
    <property type="gene ID" value="GLYMA_12G146800"/>
</dbReference>
<protein>
    <recommendedName>
        <fullName evidence="1">FBD domain-containing protein</fullName>
    </recommendedName>
</protein>
<feature type="domain" description="FBD" evidence="1">
    <location>
        <begin position="22"/>
        <end position="61"/>
    </location>
</feature>
<dbReference type="Proteomes" id="UP000008827">
    <property type="component" value="Chromosome 12"/>
</dbReference>
<dbReference type="EMBL" id="CM000845">
    <property type="protein sequence ID" value="KRH26028.1"/>
    <property type="molecule type" value="Genomic_DNA"/>
</dbReference>
<dbReference type="AlphaFoldDB" id="A0A0R0H580"/>
<name>A0A0R0H580_SOYBN</name>
<dbReference type="Pfam" id="PF08387">
    <property type="entry name" value="FBD"/>
    <property type="match status" value="1"/>
</dbReference>
<proteinExistence type="predicted"/>
<evidence type="ECO:0000313" key="4">
    <source>
        <dbReference type="Proteomes" id="UP000008827"/>
    </source>
</evidence>
<gene>
    <name evidence="2" type="ORF">GLYMA_12G146800</name>
</gene>
<dbReference type="Gramene" id="KRH26028">
    <property type="protein sequence ID" value="KRH26028"/>
    <property type="gene ID" value="GLYMA_12G146800"/>
</dbReference>
<sequence length="95" mass="10828">MDGDLMIVLDHFPSGGSSVLYDCINQKLKYVLIREFTGKEQEVKFAKHLIANANMIEKMSIICDETKSLLSLSRVLVYLSITLEYKMKNQLVDVV</sequence>
<keyword evidence="4" id="KW-1185">Reference proteome</keyword>
<reference evidence="3" key="2">
    <citation type="submission" date="2018-02" db="UniProtKB">
        <authorList>
            <consortium name="EnsemblPlants"/>
        </authorList>
    </citation>
    <scope>IDENTIFICATION</scope>
    <source>
        <strain evidence="3">Williams 82</strain>
    </source>
</reference>
<evidence type="ECO:0000313" key="2">
    <source>
        <dbReference type="EMBL" id="KRH26028.1"/>
    </source>
</evidence>